<dbReference type="InterPro" id="IPR047122">
    <property type="entry name" value="Trans-enoyl_RdTase-like"/>
</dbReference>
<dbReference type="Gene3D" id="3.90.180.10">
    <property type="entry name" value="Medium-chain alcohol dehydrogenases, catalytic domain"/>
    <property type="match status" value="1"/>
</dbReference>
<feature type="non-terminal residue" evidence="2">
    <location>
        <position position="312"/>
    </location>
</feature>
<accession>A0AAD5S819</accession>
<dbReference type="InterPro" id="IPR013149">
    <property type="entry name" value="ADH-like_C"/>
</dbReference>
<organism evidence="2 3">
    <name type="scientific">Rhizophlyctis rosea</name>
    <dbReference type="NCBI Taxonomy" id="64517"/>
    <lineage>
        <taxon>Eukaryota</taxon>
        <taxon>Fungi</taxon>
        <taxon>Fungi incertae sedis</taxon>
        <taxon>Chytridiomycota</taxon>
        <taxon>Chytridiomycota incertae sedis</taxon>
        <taxon>Chytridiomycetes</taxon>
        <taxon>Rhizophlyctidales</taxon>
        <taxon>Rhizophlyctidaceae</taxon>
        <taxon>Rhizophlyctis</taxon>
    </lineage>
</organism>
<reference evidence="2" key="1">
    <citation type="submission" date="2020-05" db="EMBL/GenBank/DDBJ databases">
        <title>Phylogenomic resolution of chytrid fungi.</title>
        <authorList>
            <person name="Stajich J.E."/>
            <person name="Amses K."/>
            <person name="Simmons R."/>
            <person name="Seto K."/>
            <person name="Myers J."/>
            <person name="Bonds A."/>
            <person name="Quandt C.A."/>
            <person name="Barry K."/>
            <person name="Liu P."/>
            <person name="Grigoriev I."/>
            <person name="Longcore J.E."/>
            <person name="James T.Y."/>
        </authorList>
    </citation>
    <scope>NUCLEOTIDE SEQUENCE</scope>
    <source>
        <strain evidence="2">JEL0318</strain>
    </source>
</reference>
<sequence length="312" mass="33439">MKAALLKAMGDWNETLYTDDNVPVPTPEDDEVLIGVKAAAFNPMDWKIARTGFFVQSWPMILGYDVSGVIEQLGKNVKGLAVGDEVFAMTSGGGFAEYAVAPALRTLKKPSNITFAQASSLGITGRTALVTLFTDLGLNLHRINEQHKFENEEWVLITGGATTTGIYAVQFARAAGYKVITTASTKNHEYLKSLGATHVIDYTLSPETQISHIKSIAPSLRLALDCVGPQTSVIAASALSATSKPVLAAIANNHVPDDIHFPEHVEIKPLSGFAPEDLEDLKKMFEVVVGEVEKGTIRSSEVEVLGGDLGEA</sequence>
<comment type="caution">
    <text evidence="2">The sequence shown here is derived from an EMBL/GenBank/DDBJ whole genome shotgun (WGS) entry which is preliminary data.</text>
</comment>
<dbReference type="InterPro" id="IPR013154">
    <property type="entry name" value="ADH-like_N"/>
</dbReference>
<evidence type="ECO:0000259" key="1">
    <source>
        <dbReference type="SMART" id="SM00829"/>
    </source>
</evidence>
<gene>
    <name evidence="2" type="ORF">HK097_000487</name>
</gene>
<dbReference type="SUPFAM" id="SSF51735">
    <property type="entry name" value="NAD(P)-binding Rossmann-fold domains"/>
    <property type="match status" value="1"/>
</dbReference>
<protein>
    <recommendedName>
        <fullName evidence="1">Enoyl reductase (ER) domain-containing protein</fullName>
    </recommendedName>
</protein>
<dbReference type="CDD" id="cd08249">
    <property type="entry name" value="enoyl_reductase_like"/>
    <property type="match status" value="1"/>
</dbReference>
<proteinExistence type="predicted"/>
<dbReference type="InterPro" id="IPR020843">
    <property type="entry name" value="ER"/>
</dbReference>
<dbReference type="GO" id="GO:0016651">
    <property type="term" value="F:oxidoreductase activity, acting on NAD(P)H"/>
    <property type="evidence" value="ECO:0007669"/>
    <property type="project" value="InterPro"/>
</dbReference>
<evidence type="ECO:0000313" key="2">
    <source>
        <dbReference type="EMBL" id="KAJ3046825.1"/>
    </source>
</evidence>
<dbReference type="SMART" id="SM00829">
    <property type="entry name" value="PKS_ER"/>
    <property type="match status" value="1"/>
</dbReference>
<evidence type="ECO:0000313" key="3">
    <source>
        <dbReference type="Proteomes" id="UP001212841"/>
    </source>
</evidence>
<dbReference type="InterPro" id="IPR036291">
    <property type="entry name" value="NAD(P)-bd_dom_sf"/>
</dbReference>
<dbReference type="Pfam" id="PF08240">
    <property type="entry name" value="ADH_N"/>
    <property type="match status" value="1"/>
</dbReference>
<dbReference type="Proteomes" id="UP001212841">
    <property type="component" value="Unassembled WGS sequence"/>
</dbReference>
<dbReference type="InterPro" id="IPR011032">
    <property type="entry name" value="GroES-like_sf"/>
</dbReference>
<name>A0AAD5S819_9FUNG</name>
<dbReference type="PANTHER" id="PTHR45348">
    <property type="entry name" value="HYPOTHETICAL OXIDOREDUCTASE (EUROFUNG)"/>
    <property type="match status" value="1"/>
</dbReference>
<dbReference type="AlphaFoldDB" id="A0AAD5S819"/>
<feature type="domain" description="Enoyl reductase (ER)" evidence="1">
    <location>
        <begin position="10"/>
        <end position="312"/>
    </location>
</feature>
<dbReference type="Pfam" id="PF00107">
    <property type="entry name" value="ADH_zinc_N"/>
    <property type="match status" value="1"/>
</dbReference>
<dbReference type="PANTHER" id="PTHR45348:SF2">
    <property type="entry name" value="ZINC-TYPE ALCOHOL DEHYDROGENASE-LIKE PROTEIN C2E1P3.01"/>
    <property type="match status" value="1"/>
</dbReference>
<dbReference type="EMBL" id="JADGJD010001084">
    <property type="protein sequence ID" value="KAJ3046825.1"/>
    <property type="molecule type" value="Genomic_DNA"/>
</dbReference>
<dbReference type="Gene3D" id="3.40.50.720">
    <property type="entry name" value="NAD(P)-binding Rossmann-like Domain"/>
    <property type="match status" value="1"/>
</dbReference>
<dbReference type="SUPFAM" id="SSF50129">
    <property type="entry name" value="GroES-like"/>
    <property type="match status" value="1"/>
</dbReference>
<keyword evidence="3" id="KW-1185">Reference proteome</keyword>